<gene>
    <name evidence="4" type="ORF">BT96DRAFT_989328</name>
</gene>
<dbReference type="InterPro" id="IPR036314">
    <property type="entry name" value="SOD_C_sf"/>
</dbReference>
<protein>
    <recommendedName>
        <fullName evidence="3">Manganese/iron superoxide dismutase C-terminal domain-containing protein</fullName>
    </recommendedName>
</protein>
<evidence type="ECO:0000256" key="2">
    <source>
        <dbReference type="SAM" id="MobiDB-lite"/>
    </source>
</evidence>
<dbReference type="PANTHER" id="PTHR43595">
    <property type="entry name" value="37S RIBOSOMAL PROTEIN S26, MITOCHONDRIAL"/>
    <property type="match status" value="1"/>
</dbReference>
<dbReference type="GO" id="GO:0046872">
    <property type="term" value="F:metal ion binding"/>
    <property type="evidence" value="ECO:0007669"/>
    <property type="project" value="InterPro"/>
</dbReference>
<accession>A0A6A4I290</accession>
<reference evidence="4" key="1">
    <citation type="journal article" date="2019" name="Environ. Microbiol.">
        <title>Fungal ecological strategies reflected in gene transcription - a case study of two litter decomposers.</title>
        <authorList>
            <person name="Barbi F."/>
            <person name="Kohler A."/>
            <person name="Barry K."/>
            <person name="Baskaran P."/>
            <person name="Daum C."/>
            <person name="Fauchery L."/>
            <person name="Ihrmark K."/>
            <person name="Kuo A."/>
            <person name="LaButti K."/>
            <person name="Lipzen A."/>
            <person name="Morin E."/>
            <person name="Grigoriev I.V."/>
            <person name="Henrissat B."/>
            <person name="Lindahl B."/>
            <person name="Martin F."/>
        </authorList>
    </citation>
    <scope>NUCLEOTIDE SEQUENCE</scope>
    <source>
        <strain evidence="4">JB14</strain>
    </source>
</reference>
<evidence type="ECO:0000313" key="5">
    <source>
        <dbReference type="Proteomes" id="UP000799118"/>
    </source>
</evidence>
<comment type="function">
    <text evidence="1">Component of the mitochondrial ribosome (mitoribosome), a dedicated translation machinery responsible for the synthesis of mitochondrial genome-encoded proteins, including at least some of the essential transmembrane subunits of the mitochondrial respiratory chain. The mitoribosomes are attached to the mitochondrial inner membrane and translation products are cotranslationally integrated into the membrane.</text>
</comment>
<feature type="compositionally biased region" description="Low complexity" evidence="2">
    <location>
        <begin position="118"/>
        <end position="139"/>
    </location>
</feature>
<dbReference type="Proteomes" id="UP000799118">
    <property type="component" value="Unassembled WGS sequence"/>
</dbReference>
<dbReference type="EMBL" id="ML769416">
    <property type="protein sequence ID" value="KAE9404511.1"/>
    <property type="molecule type" value="Genomic_DNA"/>
</dbReference>
<dbReference type="Pfam" id="PF02777">
    <property type="entry name" value="Sod_Fe_C"/>
    <property type="match status" value="2"/>
</dbReference>
<dbReference type="PANTHER" id="PTHR43595:SF2">
    <property type="entry name" value="SMALL RIBOSOMAL SUBUNIT PROTEIN MS42"/>
    <property type="match status" value="1"/>
</dbReference>
<feature type="domain" description="Manganese/iron superoxide dismutase C-terminal" evidence="3">
    <location>
        <begin position="179"/>
        <end position="232"/>
    </location>
</feature>
<evidence type="ECO:0000256" key="1">
    <source>
        <dbReference type="ARBA" id="ARBA00037226"/>
    </source>
</evidence>
<dbReference type="AlphaFoldDB" id="A0A6A4I290"/>
<keyword evidence="5" id="KW-1185">Reference proteome</keyword>
<dbReference type="GO" id="GO:0004784">
    <property type="term" value="F:superoxide dismutase activity"/>
    <property type="evidence" value="ECO:0007669"/>
    <property type="project" value="InterPro"/>
</dbReference>
<sequence>MEGMSIVQTIVSSSPDQIRVLAFNYTTPRAAQHGSIAQLKSAFSAAAMGLFTNGWVWFITDVNRNTTIVPTLGPGSLLMQSQSYIAHAKNLELGFNLAEANALPHSTPTSRPSPPGTTPSSPTSSQSTQSPSSQVPPHTHSFHSTLTAAFDEDNKVTMYSRLPASITKDPQWSTRPRSTMHGDVLMMGETLYPLFCISVNEHAWMSAGYSVWGKEEWLKKFWSVLDWEKVSKVYDHYRVKAPINL</sequence>
<feature type="domain" description="Manganese/iron superoxide dismutase C-terminal" evidence="3">
    <location>
        <begin position="31"/>
        <end position="79"/>
    </location>
</feature>
<proteinExistence type="predicted"/>
<dbReference type="OrthoDB" id="275227at2759"/>
<dbReference type="SUPFAM" id="SSF54719">
    <property type="entry name" value="Fe,Mn superoxide dismutase (SOD), C-terminal domain"/>
    <property type="match status" value="1"/>
</dbReference>
<feature type="region of interest" description="Disordered" evidence="2">
    <location>
        <begin position="102"/>
        <end position="141"/>
    </location>
</feature>
<evidence type="ECO:0000313" key="4">
    <source>
        <dbReference type="EMBL" id="KAE9404511.1"/>
    </source>
</evidence>
<organism evidence="4 5">
    <name type="scientific">Gymnopus androsaceus JB14</name>
    <dbReference type="NCBI Taxonomy" id="1447944"/>
    <lineage>
        <taxon>Eukaryota</taxon>
        <taxon>Fungi</taxon>
        <taxon>Dikarya</taxon>
        <taxon>Basidiomycota</taxon>
        <taxon>Agaricomycotina</taxon>
        <taxon>Agaricomycetes</taxon>
        <taxon>Agaricomycetidae</taxon>
        <taxon>Agaricales</taxon>
        <taxon>Marasmiineae</taxon>
        <taxon>Omphalotaceae</taxon>
        <taxon>Gymnopus</taxon>
    </lineage>
</organism>
<name>A0A6A4I290_9AGAR</name>
<dbReference type="Gene3D" id="3.55.40.20">
    <property type="entry name" value="Iron/manganese superoxide dismutase, C-terminal domain"/>
    <property type="match status" value="2"/>
</dbReference>
<dbReference type="GO" id="GO:0005737">
    <property type="term" value="C:cytoplasm"/>
    <property type="evidence" value="ECO:0007669"/>
    <property type="project" value="TreeGrafter"/>
</dbReference>
<evidence type="ECO:0000259" key="3">
    <source>
        <dbReference type="Pfam" id="PF02777"/>
    </source>
</evidence>
<dbReference type="InterPro" id="IPR019832">
    <property type="entry name" value="Mn/Fe_SOD_C"/>
</dbReference>